<dbReference type="AlphaFoldDB" id="T0L8I2"/>
<keyword evidence="4" id="KW-0067">ATP-binding</keyword>
<accession>T0L8I2</accession>
<dbReference type="Pfam" id="PF23445">
    <property type="entry name" value="WHD_SNRNP200"/>
    <property type="match status" value="1"/>
</dbReference>
<keyword evidence="3 7" id="KW-0347">Helicase</keyword>
<evidence type="ECO:0000313" key="7">
    <source>
        <dbReference type="EMBL" id="EQB60823.1"/>
    </source>
</evidence>
<sequence length="1001" mass="117842">MDEALYKCAKKLKLTPTELKKIIIQLLSKETYQEELFELLGFENIDFIEAVCKNKDYFSIKTEDKKTKEFFTEFILPEFETIKYEKELVSTKILDYNKIYFEYDVFNPVQSEVFYTAYKTNENFLVCAPTGTGKTDIALLCILKAIKMYKAMIIYIVPMKALASEITSKFKKKLKDFIVLEFTGDTELKTKDIINANVIVCTPEKFDVYTRKMSNVFLEKVNLVIIDEIHILQEDRGCVIEAIVSRLFRYIELNQKYIRIIGLSATLPNYKDVSKFLKATKTYNFEQNYRPVPLKTSILGVFENINKKQKLQILRDRVDNFRFNKKQILVFVNSRNETLYIAKYLIDKEIEQNFKNKINLNSKLELIVKHKIGIHHAGLPRNIRLFMENKFKNGELDILVCTSTLAWGVNLPAHVVIINGTQFYDPNIGRFRDLGILDIFQIFGRAGRPQYKITGEAILITEYNKVGNYLKMLKNNTPIESKLLNKIANLVNSEIYLECIKSVSDGLQWLKNTFMYIRMKLNPTLYGLKEEDINNEDVVLADYIFLTIKRLEECNLIKINKCLNDDFMTWKFESTEFGRISSFYYLEHCTIQEWLRKVDYLSSIDDIINLILENKDFENIQSRKEEEYQLLELASAIGILSLDVLEYKKYILEIAYLKHYPITHFSLKCDSMFIAKNFERILGAFIDFLRYLKKFNLLYISLKILNKILISNLNKSLNKEKNSKYEISILDCDEFIRIKILAINKFWIILSCSGEIFYINSCKGNFDGFIKKPIINVKTITVEIFDIDNNKFFKNEENIIECNNQQNILNEGFHSCTKKISIIEEYTECDHIKIYRKDCIKPIYYSSKLELYGSYFINISFFVTHYNVYNEFRKKFVEISMSNFLSKDSLLIICKSMTDVNILKVEIYTKIALYNLETNKNVFKHITNDLDEQNSNTIFLTTFEKAKSFKSKIFTIFLTCKNEQNLFYPIFDILELCNNRKVLIFENVEFIDYFRCSILKN</sequence>
<dbReference type="PROSITE" id="PS51194">
    <property type="entry name" value="HELICASE_CTER"/>
    <property type="match status" value="1"/>
</dbReference>
<dbReference type="Pfam" id="PF00271">
    <property type="entry name" value="Helicase_C"/>
    <property type="match status" value="1"/>
</dbReference>
<feature type="domain" description="Helicase C-terminal" evidence="6">
    <location>
        <begin position="306"/>
        <end position="508"/>
    </location>
</feature>
<dbReference type="SMART" id="SM00973">
    <property type="entry name" value="Sec63"/>
    <property type="match status" value="1"/>
</dbReference>
<keyword evidence="1" id="KW-0547">Nucleotide-binding</keyword>
<gene>
    <name evidence="7" type="ORF">NAPIS_ORF01608</name>
</gene>
<dbReference type="HOGENOM" id="CLU_004167_0_0_1"/>
<dbReference type="GO" id="GO:0005634">
    <property type="term" value="C:nucleus"/>
    <property type="evidence" value="ECO:0007669"/>
    <property type="project" value="TreeGrafter"/>
</dbReference>
<dbReference type="CDD" id="cd18795">
    <property type="entry name" value="SF2_C_Ski2"/>
    <property type="match status" value="1"/>
</dbReference>
<dbReference type="SMART" id="SM00487">
    <property type="entry name" value="DEXDc"/>
    <property type="match status" value="1"/>
</dbReference>
<evidence type="ECO:0000259" key="5">
    <source>
        <dbReference type="PROSITE" id="PS51192"/>
    </source>
</evidence>
<evidence type="ECO:0000313" key="8">
    <source>
        <dbReference type="Proteomes" id="UP000053780"/>
    </source>
</evidence>
<dbReference type="EMBL" id="KE647232">
    <property type="protein sequence ID" value="EQB60823.1"/>
    <property type="molecule type" value="Genomic_DNA"/>
</dbReference>
<evidence type="ECO:0000256" key="4">
    <source>
        <dbReference type="ARBA" id="ARBA00022840"/>
    </source>
</evidence>
<dbReference type="Gene3D" id="3.40.50.300">
    <property type="entry name" value="P-loop containing nucleotide triphosphate hydrolases"/>
    <property type="match status" value="2"/>
</dbReference>
<dbReference type="GO" id="GO:0003676">
    <property type="term" value="F:nucleic acid binding"/>
    <property type="evidence" value="ECO:0007669"/>
    <property type="project" value="InterPro"/>
</dbReference>
<dbReference type="Pfam" id="PF02889">
    <property type="entry name" value="Sec63"/>
    <property type="match status" value="1"/>
</dbReference>
<dbReference type="InterPro" id="IPR057842">
    <property type="entry name" value="WH_MER3"/>
</dbReference>
<dbReference type="InterPro" id="IPR011545">
    <property type="entry name" value="DEAD/DEAH_box_helicase_dom"/>
</dbReference>
<keyword evidence="8" id="KW-1185">Reference proteome</keyword>
<feature type="domain" description="Helicase ATP-binding" evidence="5">
    <location>
        <begin position="115"/>
        <end position="285"/>
    </location>
</feature>
<dbReference type="InterPro" id="IPR050474">
    <property type="entry name" value="Hel308_SKI2-like"/>
</dbReference>
<evidence type="ECO:0000259" key="6">
    <source>
        <dbReference type="PROSITE" id="PS51194"/>
    </source>
</evidence>
<proteinExistence type="predicted"/>
<dbReference type="InterPro" id="IPR036390">
    <property type="entry name" value="WH_DNA-bd_sf"/>
</dbReference>
<dbReference type="SUPFAM" id="SSF158702">
    <property type="entry name" value="Sec63 N-terminal domain-like"/>
    <property type="match status" value="1"/>
</dbReference>
<reference evidence="7 8" key="1">
    <citation type="journal article" date="2013" name="BMC Genomics">
        <title>Genome sequencing and comparative genomics of honey bee microsporidia, Nosema apis reveal novel insights into host-parasite interactions.</title>
        <authorList>
            <person name="Chen Yp."/>
            <person name="Pettis J.S."/>
            <person name="Zhao Y."/>
            <person name="Liu X."/>
            <person name="Tallon L.J."/>
            <person name="Sadzewicz L.D."/>
            <person name="Li R."/>
            <person name="Zheng H."/>
            <person name="Huang S."/>
            <person name="Zhang X."/>
            <person name="Hamilton M.C."/>
            <person name="Pernal S.F."/>
            <person name="Melathopoulos A.P."/>
            <person name="Yan X."/>
            <person name="Evans J.D."/>
        </authorList>
    </citation>
    <scope>NUCLEOTIDE SEQUENCE [LARGE SCALE GENOMIC DNA]</scope>
    <source>
        <strain evidence="7 8">BRL 01</strain>
    </source>
</reference>
<keyword evidence="2" id="KW-0378">Hydrolase</keyword>
<dbReference type="GO" id="GO:0004386">
    <property type="term" value="F:helicase activity"/>
    <property type="evidence" value="ECO:0007669"/>
    <property type="project" value="UniProtKB-KW"/>
</dbReference>
<dbReference type="OrthoDB" id="2194413at2759"/>
<dbReference type="PANTHER" id="PTHR47961">
    <property type="entry name" value="DNA POLYMERASE THETA, PUTATIVE (AFU_ORTHOLOGUE AFUA_1G05260)-RELATED"/>
    <property type="match status" value="1"/>
</dbReference>
<dbReference type="Gene3D" id="1.10.10.10">
    <property type="entry name" value="Winged helix-like DNA-binding domain superfamily/Winged helix DNA-binding domain"/>
    <property type="match status" value="1"/>
</dbReference>
<dbReference type="VEuPathDB" id="MicrosporidiaDB:NAPIS_ORF01608"/>
<dbReference type="GO" id="GO:0016787">
    <property type="term" value="F:hydrolase activity"/>
    <property type="evidence" value="ECO:0007669"/>
    <property type="project" value="UniProtKB-KW"/>
</dbReference>
<dbReference type="InterPro" id="IPR014001">
    <property type="entry name" value="Helicase_ATP-bd"/>
</dbReference>
<dbReference type="Pfam" id="PF00270">
    <property type="entry name" value="DEAD"/>
    <property type="match status" value="1"/>
</dbReference>
<dbReference type="Gene3D" id="1.10.3380.10">
    <property type="entry name" value="Sec63 N-terminal domain-like domain"/>
    <property type="match status" value="1"/>
</dbReference>
<dbReference type="GO" id="GO:0005524">
    <property type="term" value="F:ATP binding"/>
    <property type="evidence" value="ECO:0007669"/>
    <property type="project" value="UniProtKB-KW"/>
</dbReference>
<dbReference type="InterPro" id="IPR027417">
    <property type="entry name" value="P-loop_NTPase"/>
</dbReference>
<organism evidence="7 8">
    <name type="scientific">Vairimorpha apis BRL 01</name>
    <dbReference type="NCBI Taxonomy" id="1037528"/>
    <lineage>
        <taxon>Eukaryota</taxon>
        <taxon>Fungi</taxon>
        <taxon>Fungi incertae sedis</taxon>
        <taxon>Microsporidia</taxon>
        <taxon>Nosematidae</taxon>
        <taxon>Vairimorpha</taxon>
    </lineage>
</organism>
<dbReference type="PANTHER" id="PTHR47961:SF4">
    <property type="entry name" value="ACTIVATING SIGNAL COINTEGRATOR 1 COMPLEX SUBUNIT 3"/>
    <property type="match status" value="1"/>
</dbReference>
<dbReference type="InterPro" id="IPR001650">
    <property type="entry name" value="Helicase_C-like"/>
</dbReference>
<protein>
    <submittedName>
        <fullName evidence="7">Dead deah box helicase</fullName>
    </submittedName>
</protein>
<dbReference type="PROSITE" id="PS51192">
    <property type="entry name" value="HELICASE_ATP_BIND_1"/>
    <property type="match status" value="1"/>
</dbReference>
<dbReference type="InterPro" id="IPR036388">
    <property type="entry name" value="WH-like_DNA-bd_sf"/>
</dbReference>
<dbReference type="FunFam" id="3.40.50.300:FF:003287">
    <property type="entry name" value="U5 small nuclear ribonucleoprotein 200 kDa helicase"/>
    <property type="match status" value="1"/>
</dbReference>
<evidence type="ECO:0000256" key="1">
    <source>
        <dbReference type="ARBA" id="ARBA00022741"/>
    </source>
</evidence>
<evidence type="ECO:0000256" key="3">
    <source>
        <dbReference type="ARBA" id="ARBA00022806"/>
    </source>
</evidence>
<dbReference type="InterPro" id="IPR004179">
    <property type="entry name" value="Sec63-dom"/>
</dbReference>
<name>T0L8I2_9MICR</name>
<evidence type="ECO:0000256" key="2">
    <source>
        <dbReference type="ARBA" id="ARBA00022801"/>
    </source>
</evidence>
<dbReference type="SMART" id="SM00490">
    <property type="entry name" value="HELICc"/>
    <property type="match status" value="1"/>
</dbReference>
<dbReference type="SUPFAM" id="SSF46785">
    <property type="entry name" value="Winged helix' DNA-binding domain"/>
    <property type="match status" value="1"/>
</dbReference>
<dbReference type="Proteomes" id="UP000053780">
    <property type="component" value="Unassembled WGS sequence"/>
</dbReference>
<dbReference type="SUPFAM" id="SSF52540">
    <property type="entry name" value="P-loop containing nucleoside triphosphate hydrolases"/>
    <property type="match status" value="1"/>
</dbReference>